<keyword evidence="7" id="KW-0479">Metal-binding</keyword>
<evidence type="ECO:0000256" key="5">
    <source>
        <dbReference type="ARBA" id="ARBA00022989"/>
    </source>
</evidence>
<feature type="transmembrane region" description="Helical" evidence="8">
    <location>
        <begin position="78"/>
        <end position="100"/>
    </location>
</feature>
<comment type="similarity">
    <text evidence="2">Belongs to the UPF0073 (Hly-III) family.</text>
</comment>
<proteinExistence type="inferred from homology"/>
<feature type="binding site" evidence="7">
    <location>
        <position position="191"/>
    </location>
    <ligand>
        <name>Zn(2+)</name>
        <dbReference type="ChEBI" id="CHEBI:29105"/>
    </ligand>
</feature>
<feature type="transmembrane region" description="Helical" evidence="8">
    <location>
        <begin position="136"/>
        <end position="153"/>
    </location>
</feature>
<keyword evidence="10" id="KW-1185">Reference proteome</keyword>
<keyword evidence="5 8" id="KW-1133">Transmembrane helix</keyword>
<feature type="transmembrane region" description="Helical" evidence="8">
    <location>
        <begin position="44"/>
        <end position="66"/>
    </location>
</feature>
<feature type="transmembrane region" description="Helical" evidence="8">
    <location>
        <begin position="12"/>
        <end position="32"/>
    </location>
</feature>
<feature type="binding site" evidence="7">
    <location>
        <position position="187"/>
    </location>
    <ligand>
        <name>Zn(2+)</name>
        <dbReference type="ChEBI" id="CHEBI:29105"/>
    </ligand>
</feature>
<protein>
    <submittedName>
        <fullName evidence="9">Hemolysin III</fullName>
    </submittedName>
</protein>
<keyword evidence="6 8" id="KW-0472">Membrane</keyword>
<evidence type="ECO:0000256" key="2">
    <source>
        <dbReference type="ARBA" id="ARBA00008488"/>
    </source>
</evidence>
<gene>
    <name evidence="9" type="ORF">HNR50_001943</name>
</gene>
<evidence type="ECO:0000256" key="4">
    <source>
        <dbReference type="ARBA" id="ARBA00022692"/>
    </source>
</evidence>
<dbReference type="NCBIfam" id="TIGR01065">
    <property type="entry name" value="hlyIII"/>
    <property type="match status" value="1"/>
</dbReference>
<dbReference type="PANTHER" id="PTHR20855">
    <property type="entry name" value="ADIPOR/PROGESTIN RECEPTOR-RELATED"/>
    <property type="match status" value="1"/>
</dbReference>
<organism evidence="9 10">
    <name type="scientific">Spirochaeta isovalerica</name>
    <dbReference type="NCBI Taxonomy" id="150"/>
    <lineage>
        <taxon>Bacteria</taxon>
        <taxon>Pseudomonadati</taxon>
        <taxon>Spirochaetota</taxon>
        <taxon>Spirochaetia</taxon>
        <taxon>Spirochaetales</taxon>
        <taxon>Spirochaetaceae</taxon>
        <taxon>Spirochaeta</taxon>
    </lineage>
</organism>
<dbReference type="AlphaFoldDB" id="A0A841RB94"/>
<evidence type="ECO:0000313" key="10">
    <source>
        <dbReference type="Proteomes" id="UP000587760"/>
    </source>
</evidence>
<keyword evidence="3" id="KW-1003">Cell membrane</keyword>
<accession>A0A841RB94</accession>
<keyword evidence="4 8" id="KW-0812">Transmembrane</keyword>
<dbReference type="GO" id="GO:0046872">
    <property type="term" value="F:metal ion binding"/>
    <property type="evidence" value="ECO:0007669"/>
    <property type="project" value="UniProtKB-KW"/>
</dbReference>
<dbReference type="PANTHER" id="PTHR20855:SF3">
    <property type="entry name" value="LD03007P"/>
    <property type="match status" value="1"/>
</dbReference>
<comment type="caution">
    <text evidence="9">The sequence shown here is derived from an EMBL/GenBank/DDBJ whole genome shotgun (WGS) entry which is preliminary data.</text>
</comment>
<dbReference type="Proteomes" id="UP000587760">
    <property type="component" value="Unassembled WGS sequence"/>
</dbReference>
<evidence type="ECO:0000256" key="3">
    <source>
        <dbReference type="ARBA" id="ARBA00022475"/>
    </source>
</evidence>
<reference evidence="9 10" key="1">
    <citation type="submission" date="2020-08" db="EMBL/GenBank/DDBJ databases">
        <title>Genomic Encyclopedia of Type Strains, Phase IV (KMG-IV): sequencing the most valuable type-strain genomes for metagenomic binning, comparative biology and taxonomic classification.</title>
        <authorList>
            <person name="Goeker M."/>
        </authorList>
    </citation>
    <scope>NUCLEOTIDE SEQUENCE [LARGE SCALE GENOMIC DNA]</scope>
    <source>
        <strain evidence="9 10">DSM 2461</strain>
    </source>
</reference>
<feature type="binding site" evidence="7">
    <location>
        <position position="64"/>
    </location>
    <ligand>
        <name>Zn(2+)</name>
        <dbReference type="ChEBI" id="CHEBI:29105"/>
    </ligand>
</feature>
<evidence type="ECO:0000256" key="6">
    <source>
        <dbReference type="ARBA" id="ARBA00023136"/>
    </source>
</evidence>
<comment type="subcellular location">
    <subcellularLocation>
        <location evidence="1">Cell membrane</location>
        <topology evidence="1">Multi-pass membrane protein</topology>
    </subcellularLocation>
</comment>
<keyword evidence="7" id="KW-0862">Zinc</keyword>
<feature type="transmembrane region" description="Helical" evidence="8">
    <location>
        <begin position="159"/>
        <end position="180"/>
    </location>
</feature>
<dbReference type="RefSeq" id="WP_184746387.1">
    <property type="nucleotide sequence ID" value="NZ_JACHGJ010000003.1"/>
</dbReference>
<dbReference type="InterPro" id="IPR004254">
    <property type="entry name" value="AdipoR/HlyIII-related"/>
</dbReference>
<evidence type="ECO:0000256" key="1">
    <source>
        <dbReference type="ARBA" id="ARBA00004651"/>
    </source>
</evidence>
<dbReference type="EMBL" id="JACHGJ010000003">
    <property type="protein sequence ID" value="MBB6480280.1"/>
    <property type="molecule type" value="Genomic_DNA"/>
</dbReference>
<dbReference type="GO" id="GO:0140911">
    <property type="term" value="F:pore-forming activity"/>
    <property type="evidence" value="ECO:0007669"/>
    <property type="project" value="InterPro"/>
</dbReference>
<feature type="transmembrane region" description="Helical" evidence="8">
    <location>
        <begin position="106"/>
        <end position="124"/>
    </location>
</feature>
<evidence type="ECO:0000313" key="9">
    <source>
        <dbReference type="EMBL" id="MBB6480280.1"/>
    </source>
</evidence>
<evidence type="ECO:0000256" key="8">
    <source>
        <dbReference type="SAM" id="Phobius"/>
    </source>
</evidence>
<evidence type="ECO:0000256" key="7">
    <source>
        <dbReference type="PIRSR" id="PIRSR604254-1"/>
    </source>
</evidence>
<feature type="transmembrane region" description="Helical" evidence="8">
    <location>
        <begin position="187"/>
        <end position="209"/>
    </location>
</feature>
<dbReference type="InterPro" id="IPR005744">
    <property type="entry name" value="Hy-lIII"/>
</dbReference>
<name>A0A841RB94_9SPIO</name>
<sequence length="210" mass="23076">MEIHTTEEKLNALTHNIGAGLSIGGLVFLLYLTGQSGGTATHFVAFSLYGAFQILLYLSSGLTHLFTDKPHIHGVIRVVDQTSIYLLIAGTYTPVALIALKGAWGWSIFGVIWGMAILGIAFKLIMGRKKHIISDLFYIPMGWTIVVALRPLMRAAPPGLLMWVAIGGGCYTVGVFFYLIKKIPYAHVLWHLFVLGGSISFYLGFIKYLI</sequence>
<dbReference type="GO" id="GO:0005886">
    <property type="term" value="C:plasma membrane"/>
    <property type="evidence" value="ECO:0007669"/>
    <property type="project" value="UniProtKB-SubCell"/>
</dbReference>
<dbReference type="Pfam" id="PF03006">
    <property type="entry name" value="HlyIII"/>
    <property type="match status" value="1"/>
</dbReference>